<feature type="transmembrane region" description="Helical" evidence="6">
    <location>
        <begin position="309"/>
        <end position="329"/>
    </location>
</feature>
<keyword evidence="2" id="KW-1003">Cell membrane</keyword>
<feature type="transmembrane region" description="Helical" evidence="6">
    <location>
        <begin position="433"/>
        <end position="454"/>
    </location>
</feature>
<dbReference type="Gene3D" id="3.60.15.10">
    <property type="entry name" value="Ribonuclease Z/Hydroxyacylglutathione hydrolase-like"/>
    <property type="match status" value="1"/>
</dbReference>
<dbReference type="Proteomes" id="UP000593892">
    <property type="component" value="Chromosome"/>
</dbReference>
<dbReference type="SMART" id="SM00849">
    <property type="entry name" value="Lactamase_B"/>
    <property type="match status" value="1"/>
</dbReference>
<evidence type="ECO:0000256" key="6">
    <source>
        <dbReference type="SAM" id="Phobius"/>
    </source>
</evidence>
<dbReference type="RefSeq" id="WP_194447353.1">
    <property type="nucleotide sequence ID" value="NZ_CP063849.1"/>
</dbReference>
<dbReference type="GO" id="GO:0030420">
    <property type="term" value="P:establishment of competence for transformation"/>
    <property type="evidence" value="ECO:0007669"/>
    <property type="project" value="InterPro"/>
</dbReference>
<dbReference type="InterPro" id="IPR004477">
    <property type="entry name" value="ComEC_N"/>
</dbReference>
<dbReference type="AlphaFoldDB" id="A0A7S7NL67"/>
<evidence type="ECO:0000256" key="4">
    <source>
        <dbReference type="ARBA" id="ARBA00022989"/>
    </source>
</evidence>
<evidence type="ECO:0000259" key="7">
    <source>
        <dbReference type="SMART" id="SM00849"/>
    </source>
</evidence>
<feature type="transmembrane region" description="Helical" evidence="6">
    <location>
        <begin position="510"/>
        <end position="528"/>
    </location>
</feature>
<dbReference type="InterPro" id="IPR004797">
    <property type="entry name" value="Competence_ComEC/Rec2"/>
</dbReference>
<dbReference type="InterPro" id="IPR025405">
    <property type="entry name" value="DUF4131"/>
</dbReference>
<proteinExistence type="predicted"/>
<keyword evidence="4 6" id="KW-1133">Transmembrane helix</keyword>
<name>A0A7S7NL67_PALFE</name>
<feature type="transmembrane region" description="Helical" evidence="6">
    <location>
        <begin position="261"/>
        <end position="280"/>
    </location>
</feature>
<feature type="domain" description="Metallo-beta-lactamase" evidence="7">
    <location>
        <begin position="546"/>
        <end position="754"/>
    </location>
</feature>
<dbReference type="PANTHER" id="PTHR30619:SF1">
    <property type="entry name" value="RECOMBINATION PROTEIN 2"/>
    <property type="match status" value="1"/>
</dbReference>
<feature type="transmembrane region" description="Helical" evidence="6">
    <location>
        <begin position="335"/>
        <end position="355"/>
    </location>
</feature>
<accession>A0A7S7NL67</accession>
<feature type="transmembrane region" description="Helical" evidence="6">
    <location>
        <begin position="12"/>
        <end position="43"/>
    </location>
</feature>
<gene>
    <name evidence="8" type="ORF">IRI77_23020</name>
</gene>
<reference evidence="8 9" key="1">
    <citation type="submission" date="2020-10" db="EMBL/GenBank/DDBJ databases">
        <title>Complete genome sequence of Paludibaculum fermentans P105T, a facultatively anaerobic acidobacterium capable of dissimilatory Fe(III) reduction.</title>
        <authorList>
            <person name="Dedysh S.N."/>
            <person name="Beletsky A.V."/>
            <person name="Kulichevskaya I.S."/>
            <person name="Mardanov A.V."/>
            <person name="Ravin N.V."/>
        </authorList>
    </citation>
    <scope>NUCLEOTIDE SEQUENCE [LARGE SCALE GENOMIC DNA]</scope>
    <source>
        <strain evidence="8 9">P105</strain>
    </source>
</reference>
<evidence type="ECO:0000256" key="3">
    <source>
        <dbReference type="ARBA" id="ARBA00022692"/>
    </source>
</evidence>
<evidence type="ECO:0000313" key="9">
    <source>
        <dbReference type="Proteomes" id="UP000593892"/>
    </source>
</evidence>
<dbReference type="Pfam" id="PF00753">
    <property type="entry name" value="Lactamase_B"/>
    <property type="match status" value="1"/>
</dbReference>
<dbReference type="EMBL" id="CP063849">
    <property type="protein sequence ID" value="QOY85683.1"/>
    <property type="molecule type" value="Genomic_DNA"/>
</dbReference>
<evidence type="ECO:0000256" key="5">
    <source>
        <dbReference type="ARBA" id="ARBA00023136"/>
    </source>
</evidence>
<dbReference type="KEGG" id="pfer:IRI77_23020"/>
<feature type="transmembrane region" description="Helical" evidence="6">
    <location>
        <begin position="489"/>
        <end position="504"/>
    </location>
</feature>
<sequence>MKNPLVAPAAAFAAGIVLVRLAGFSSAELAVCAGGFALLALFGHRHRWPWLRWTAIGLSMLAFGGLDAIWQKDPPVPPIPEGPLLTGCVVEPAVASGDRHQFTLELQPGVRARISTSSSAGEFVYGRRVQVEATLRPVHGFHNPGAFDLEAWMARRQIYWSGSIGKNKRSEVLPGACGTPWRRGLEQLRASALARVDILYPGDAYRSAMMRGLLLGDKSGIRKAWIEDFRRTGTYHALVISGSHITLVCGILLLWRRFFGYGSRTVLVASALIAWLYSLVAGGDAPVLRSAAGFSLFAVAALLYRRTQILNLLAAVALAFLAFDPRQLFDASFQLSFLAVAAIGAFLPHPTLTLLESPNDAQALLESRLVAETLHLLFRVPMKLCLGTMRGAVQLGHFFWEALRLSAAVQVGLALPMALYFHRLSATGLTANVLAVPVVSAAVPVGFVAVFTGWHWPAAIAGWLLDVSQAIAAWHALREPAWRIADPPLWLSLALAASLVALAARWPSRLLPAALTTLFLVLLVWHPFPPSQQPGTLELTAIDVGQGESLLLSLPNGEMALVDGGGFPQFGRRTPPQMDVGEDVVSPYLWSRGIRRLSIIAVSHLHDDHCGGVAALMENFRPRELWTSFAPDAKVWRALEETARRCGVRIRVLKEGDDLDLGGVRWQTLAPARQQRWTGRPQNNDSLVFRLRHGRHSFLLTGDIEQGVERRLLEEAALQHVDVLKVAHHGSKRSSSDAWLDAMNPSVALVSAGTGNMYGLPHPRVIDQLNTHHALILRTDQDGLVTVRSDGRYLTVGKARWEPPEWRLLDLD</sequence>
<dbReference type="NCBIfam" id="TIGR00360">
    <property type="entry name" value="ComEC_N-term"/>
    <property type="match status" value="1"/>
</dbReference>
<dbReference type="SUPFAM" id="SSF56281">
    <property type="entry name" value="Metallo-hydrolase/oxidoreductase"/>
    <property type="match status" value="1"/>
</dbReference>
<dbReference type="Pfam" id="PF03772">
    <property type="entry name" value="Competence"/>
    <property type="match status" value="1"/>
</dbReference>
<evidence type="ECO:0000256" key="1">
    <source>
        <dbReference type="ARBA" id="ARBA00004651"/>
    </source>
</evidence>
<dbReference type="InterPro" id="IPR052159">
    <property type="entry name" value="Competence_DNA_uptake"/>
</dbReference>
<keyword evidence="5 6" id="KW-0472">Membrane</keyword>
<dbReference type="PANTHER" id="PTHR30619">
    <property type="entry name" value="DNA INTERNALIZATION/COMPETENCE PROTEIN COMEC/REC2"/>
    <property type="match status" value="1"/>
</dbReference>
<keyword evidence="9" id="KW-1185">Reference proteome</keyword>
<evidence type="ECO:0000256" key="2">
    <source>
        <dbReference type="ARBA" id="ARBA00022475"/>
    </source>
</evidence>
<feature type="transmembrane region" description="Helical" evidence="6">
    <location>
        <begin position="286"/>
        <end position="304"/>
    </location>
</feature>
<feature type="transmembrane region" description="Helical" evidence="6">
    <location>
        <begin position="50"/>
        <end position="70"/>
    </location>
</feature>
<dbReference type="InterPro" id="IPR001279">
    <property type="entry name" value="Metallo-B-lactamas"/>
</dbReference>
<evidence type="ECO:0000313" key="8">
    <source>
        <dbReference type="EMBL" id="QOY85683.1"/>
    </source>
</evidence>
<dbReference type="InterPro" id="IPR036866">
    <property type="entry name" value="RibonucZ/Hydroxyglut_hydro"/>
</dbReference>
<protein>
    <submittedName>
        <fullName evidence="8">DNA internalization-related competence protein ComEC/Rec2</fullName>
    </submittedName>
</protein>
<dbReference type="NCBIfam" id="TIGR00361">
    <property type="entry name" value="ComEC_Rec2"/>
    <property type="match status" value="1"/>
</dbReference>
<organism evidence="8 9">
    <name type="scientific">Paludibaculum fermentans</name>
    <dbReference type="NCBI Taxonomy" id="1473598"/>
    <lineage>
        <taxon>Bacteria</taxon>
        <taxon>Pseudomonadati</taxon>
        <taxon>Acidobacteriota</taxon>
        <taxon>Terriglobia</taxon>
        <taxon>Bryobacterales</taxon>
        <taxon>Bryobacteraceae</taxon>
        <taxon>Paludibaculum</taxon>
    </lineage>
</organism>
<keyword evidence="3 6" id="KW-0812">Transmembrane</keyword>
<feature type="transmembrane region" description="Helical" evidence="6">
    <location>
        <begin position="235"/>
        <end position="254"/>
    </location>
</feature>
<dbReference type="CDD" id="cd07731">
    <property type="entry name" value="ComA-like_MBL-fold"/>
    <property type="match status" value="1"/>
</dbReference>
<comment type="subcellular location">
    <subcellularLocation>
        <location evidence="1">Cell membrane</location>
        <topology evidence="1">Multi-pass membrane protein</topology>
    </subcellularLocation>
</comment>
<dbReference type="GO" id="GO:0005886">
    <property type="term" value="C:plasma membrane"/>
    <property type="evidence" value="ECO:0007669"/>
    <property type="project" value="UniProtKB-SubCell"/>
</dbReference>
<dbReference type="InterPro" id="IPR035681">
    <property type="entry name" value="ComA-like_MBL"/>
</dbReference>
<dbReference type="Pfam" id="PF13567">
    <property type="entry name" value="DUF4131"/>
    <property type="match status" value="1"/>
</dbReference>